<name>A0A2G9R4N9_AQUCT</name>
<evidence type="ECO:0000313" key="1">
    <source>
        <dbReference type="EMBL" id="PIO22837.1"/>
    </source>
</evidence>
<proteinExistence type="predicted"/>
<gene>
    <name evidence="1" type="ORF">AB205_0037310</name>
</gene>
<dbReference type="AlphaFoldDB" id="A0A2G9R4N9"/>
<organism evidence="1">
    <name type="scientific">Aquarana catesbeiana</name>
    <name type="common">American bullfrog</name>
    <name type="synonym">Rana catesbeiana</name>
    <dbReference type="NCBI Taxonomy" id="8400"/>
    <lineage>
        <taxon>Eukaryota</taxon>
        <taxon>Metazoa</taxon>
        <taxon>Chordata</taxon>
        <taxon>Craniata</taxon>
        <taxon>Vertebrata</taxon>
        <taxon>Euteleostomi</taxon>
        <taxon>Amphibia</taxon>
        <taxon>Batrachia</taxon>
        <taxon>Anura</taxon>
        <taxon>Neobatrachia</taxon>
        <taxon>Ranoidea</taxon>
        <taxon>Ranidae</taxon>
        <taxon>Aquarana</taxon>
    </lineage>
</organism>
<dbReference type="EMBL" id="KV974399">
    <property type="protein sequence ID" value="PIO22837.1"/>
    <property type="molecule type" value="Genomic_DNA"/>
</dbReference>
<accession>A0A2G9R4N9</accession>
<sequence>MVYCFFFKESECITQDVSLELWDLTPGCSTDIAIVVVKSPDACHSEGQSKPEEEERFWEPLVCTSHDLPLCTIGRMSSDMLHCLRDLE</sequence>
<protein>
    <submittedName>
        <fullName evidence="1">Uncharacterized protein</fullName>
    </submittedName>
</protein>
<reference evidence="1" key="1">
    <citation type="submission" date="2017-08" db="EMBL/GenBank/DDBJ databases">
        <title>Assembly of the North American Bullfrog Genome.</title>
        <authorList>
            <person name="Warren R.L."/>
            <person name="Vandervalk B.P."/>
            <person name="Kucuk E."/>
            <person name="Birol I."/>
            <person name="Helbing C."/>
            <person name="Pandoh P."/>
            <person name="Behsaz B."/>
            <person name="Mohamadi H."/>
            <person name="Chu J."/>
            <person name="Jackman S."/>
            <person name="Hammond S.A."/>
            <person name="Veldhoen N."/>
            <person name="Kirk H."/>
            <person name="Zhao Y."/>
            <person name="Coope R."/>
            <person name="Pleasance S."/>
            <person name="Moore R."/>
            <person name="Holt R."/>
        </authorList>
    </citation>
    <scope>NUCLEOTIDE SEQUENCE</scope>
    <source>
        <strain evidence="1">Bruno</strain>
        <tissue evidence="1">Liver</tissue>
    </source>
</reference>